<dbReference type="SUPFAM" id="SSF82185">
    <property type="entry name" value="Histone H3 K4-specific methyltransferase SET7/9 N-terminal domain"/>
    <property type="match status" value="1"/>
</dbReference>
<reference evidence="3" key="1">
    <citation type="submission" date="2023-10" db="EMBL/GenBank/DDBJ databases">
        <authorList>
            <person name="Chen Y."/>
            <person name="Shah S."/>
            <person name="Dougan E. K."/>
            <person name="Thang M."/>
            <person name="Chan C."/>
        </authorList>
    </citation>
    <scope>NUCLEOTIDE SEQUENCE [LARGE SCALE GENOMIC DNA]</scope>
</reference>
<evidence type="ECO:0000256" key="1">
    <source>
        <dbReference type="ARBA" id="ARBA00022737"/>
    </source>
</evidence>
<evidence type="ECO:0000313" key="3">
    <source>
        <dbReference type="EMBL" id="CAK0861640.1"/>
    </source>
</evidence>
<proteinExistence type="predicted"/>
<feature type="compositionally biased region" description="Polar residues" evidence="2">
    <location>
        <begin position="142"/>
        <end position="151"/>
    </location>
</feature>
<feature type="region of interest" description="Disordered" evidence="2">
    <location>
        <begin position="737"/>
        <end position="795"/>
    </location>
</feature>
<name>A0ABN9UNZ1_9DINO</name>
<gene>
    <name evidence="3" type="ORF">PCOR1329_LOCUS50253</name>
</gene>
<dbReference type="EMBL" id="CAUYUJ010016080">
    <property type="protein sequence ID" value="CAK0861640.1"/>
    <property type="molecule type" value="Genomic_DNA"/>
</dbReference>
<comment type="caution">
    <text evidence="3">The sequence shown here is derived from an EMBL/GenBank/DDBJ whole genome shotgun (WGS) entry which is preliminary data.</text>
</comment>
<dbReference type="PANTHER" id="PTHR43215:SF14">
    <property type="entry name" value="RADIAL SPOKE HEAD 1 HOMOLOG"/>
    <property type="match status" value="1"/>
</dbReference>
<feature type="compositionally biased region" description="Low complexity" evidence="2">
    <location>
        <begin position="765"/>
        <end position="779"/>
    </location>
</feature>
<dbReference type="Proteomes" id="UP001189429">
    <property type="component" value="Unassembled WGS sequence"/>
</dbReference>
<dbReference type="PANTHER" id="PTHR43215">
    <property type="entry name" value="RADIAL SPOKE HEAD 1 HOMOLOG"/>
    <property type="match status" value="1"/>
</dbReference>
<dbReference type="Gene3D" id="2.20.110.10">
    <property type="entry name" value="Histone H3 K4-specific methyltransferase SET7/9 N-terminal domain"/>
    <property type="match status" value="2"/>
</dbReference>
<evidence type="ECO:0000256" key="2">
    <source>
        <dbReference type="SAM" id="MobiDB-lite"/>
    </source>
</evidence>
<keyword evidence="4" id="KW-1185">Reference proteome</keyword>
<protein>
    <submittedName>
        <fullName evidence="3">Uncharacterized protein</fullName>
    </submittedName>
</protein>
<keyword evidence="1" id="KW-0677">Repeat</keyword>
<organism evidence="3 4">
    <name type="scientific">Prorocentrum cordatum</name>
    <dbReference type="NCBI Taxonomy" id="2364126"/>
    <lineage>
        <taxon>Eukaryota</taxon>
        <taxon>Sar</taxon>
        <taxon>Alveolata</taxon>
        <taxon>Dinophyceae</taxon>
        <taxon>Prorocentrales</taxon>
        <taxon>Prorocentraceae</taxon>
        <taxon>Prorocentrum</taxon>
    </lineage>
</organism>
<dbReference type="Pfam" id="PF02493">
    <property type="entry name" value="MORN"/>
    <property type="match status" value="4"/>
</dbReference>
<sequence length="795" mass="85384">AQQDMPIPPEPPLLAPPSTPGAEEISSKLSVVRPVWPGASPAAEGDDILRRLGEEAGASWLGEGVGGNLDEPSSDADMLGELLSSIADQAPDSAFVEQRREALDSASGTERYPQSHAGLRALGSDAVDSDEEEDAPEHACGTSASPRNTQEAQLQQLREAGLVASCHRAGPAAPGEAVAAALAQPGHAGAAPTGASEPALENSAWWEEHEPKVQESVEVLAPYGYRASGPECWLLPPDRCGLELSLQVQGHEERDSHTWYLLECSLTSDQQGGGRTDWQVARRLWHLRTWLYERIKLRLGAAYVELFVDVPFARRGGVSGTTERLQAWLAHLACLINAGRVPPSAAALALTFLQAPEKAGTRAEDGSAALERSPLALRSGELSQRSANGLHTARSLVSRLFAGGAASSEVPAHLVGRSLLDADISSLTATWVKAVSRKLSTDGVEITKVGRNASPYKRLLRVEPTTMLLVLEAGGRLGVGSSGTPLDDLIDISTGLGSREFAKFCQNYTNVIVVEEMMKRACVLKTAGRTLSLLFETEAKRDTVNLFLVCLLKSKSHVATAGGTEDILDSTVRSDRPREGSAKVVQHNSSVYEGEFKNYLRHGNGVLTLADGTRFESEWHNDRRHGAGAEYCPDGTVFKGHYLRGLRHGQGTMIWPGGAEYVGQFANGRAEGTGTLKRVDGTVYSGQFSDDSIGRRKNRAWGHGVDGRRLPLRGPVQSEPPRWAGHDALELRPVAQLRGRVARRPAPRPGHARRRPRRPLRRHLPGGAARELARGALRGRCGHRGRGGPRGGRAG</sequence>
<dbReference type="InterPro" id="IPR003409">
    <property type="entry name" value="MORN"/>
</dbReference>
<feature type="region of interest" description="Disordered" evidence="2">
    <location>
        <begin position="93"/>
        <end position="151"/>
    </location>
</feature>
<feature type="non-terminal residue" evidence="3">
    <location>
        <position position="1"/>
    </location>
</feature>
<dbReference type="SMART" id="SM00698">
    <property type="entry name" value="MORN"/>
    <property type="match status" value="4"/>
</dbReference>
<accession>A0ABN9UNZ1</accession>
<feature type="non-terminal residue" evidence="3">
    <location>
        <position position="795"/>
    </location>
</feature>
<feature type="compositionally biased region" description="Basic residues" evidence="2">
    <location>
        <begin position="740"/>
        <end position="764"/>
    </location>
</feature>
<feature type="region of interest" description="Disordered" evidence="2">
    <location>
        <begin position="1"/>
        <end position="23"/>
    </location>
</feature>
<feature type="compositionally biased region" description="Pro residues" evidence="2">
    <location>
        <begin position="1"/>
        <end position="19"/>
    </location>
</feature>
<evidence type="ECO:0000313" key="4">
    <source>
        <dbReference type="Proteomes" id="UP001189429"/>
    </source>
</evidence>